<sequence>MRPTIPLVSLGFIALLAVNPAAAALSGFYDSGEQIAALLASAEAGEALSQLPVRGLQFREVTEDGHPVWGISTDSCELSVELLPQLPEAVGKTTYKVHHISACE</sequence>
<accession>A0ABS8CLH1</accession>
<proteinExistence type="predicted"/>
<feature type="signal peptide" evidence="1">
    <location>
        <begin position="1"/>
        <end position="23"/>
    </location>
</feature>
<keyword evidence="1" id="KW-0732">Signal</keyword>
<dbReference type="Proteomes" id="UP001198571">
    <property type="component" value="Unassembled WGS sequence"/>
</dbReference>
<organism evidence="2 3">
    <name type="scientific">Pseudogemmobacter faecipullorum</name>
    <dbReference type="NCBI Taxonomy" id="2755041"/>
    <lineage>
        <taxon>Bacteria</taxon>
        <taxon>Pseudomonadati</taxon>
        <taxon>Pseudomonadota</taxon>
        <taxon>Alphaproteobacteria</taxon>
        <taxon>Rhodobacterales</taxon>
        <taxon>Paracoccaceae</taxon>
        <taxon>Pseudogemmobacter</taxon>
    </lineage>
</organism>
<keyword evidence="3" id="KW-1185">Reference proteome</keyword>
<name>A0ABS8CLH1_9RHOB</name>
<evidence type="ECO:0000313" key="3">
    <source>
        <dbReference type="Proteomes" id="UP001198571"/>
    </source>
</evidence>
<protein>
    <submittedName>
        <fullName evidence="2">Uncharacterized protein</fullName>
    </submittedName>
</protein>
<comment type="caution">
    <text evidence="2">The sequence shown here is derived from an EMBL/GenBank/DDBJ whole genome shotgun (WGS) entry which is preliminary data.</text>
</comment>
<gene>
    <name evidence="2" type="ORF">H0485_09555</name>
</gene>
<evidence type="ECO:0000256" key="1">
    <source>
        <dbReference type="SAM" id="SignalP"/>
    </source>
</evidence>
<dbReference type="EMBL" id="JACDXX010000007">
    <property type="protein sequence ID" value="MCB5410242.1"/>
    <property type="molecule type" value="Genomic_DNA"/>
</dbReference>
<feature type="chain" id="PRO_5047095446" evidence="1">
    <location>
        <begin position="24"/>
        <end position="104"/>
    </location>
</feature>
<reference evidence="2 3" key="1">
    <citation type="submission" date="2020-07" db="EMBL/GenBank/DDBJ databases">
        <title>Pseudogemmobacter sp. nov., isolated from poultry manure in Taiwan.</title>
        <authorList>
            <person name="Lin S.-Y."/>
            <person name="Tang Y.-S."/>
            <person name="Young C.-C."/>
        </authorList>
    </citation>
    <scope>NUCLEOTIDE SEQUENCE [LARGE SCALE GENOMIC DNA]</scope>
    <source>
        <strain evidence="2 3">CC-YST710</strain>
    </source>
</reference>
<evidence type="ECO:0000313" key="2">
    <source>
        <dbReference type="EMBL" id="MCB5410242.1"/>
    </source>
</evidence>
<dbReference type="RefSeq" id="WP_226935144.1">
    <property type="nucleotide sequence ID" value="NZ_JACDXX010000007.1"/>
</dbReference>